<dbReference type="eggNOG" id="COG0791">
    <property type="taxonomic scope" value="Bacteria"/>
</dbReference>
<dbReference type="HOGENOM" id="CLU_470797_0_0_7"/>
<dbReference type="EMBL" id="JH600068">
    <property type="protein sequence ID" value="EIG52891.1"/>
    <property type="molecule type" value="Genomic_DNA"/>
</dbReference>
<dbReference type="STRING" id="596152.DesU5LDRAFT_1191"/>
<proteinExistence type="predicted"/>
<feature type="domain" description="Peptidoglycan binding-like" evidence="1">
    <location>
        <begin position="184"/>
        <end position="239"/>
    </location>
</feature>
<gene>
    <name evidence="2" type="ORF">DesU5LDRAFT_1191</name>
</gene>
<dbReference type="Gene3D" id="3.90.1720.10">
    <property type="entry name" value="endopeptidase domain like (from Nostoc punctiforme)"/>
    <property type="match status" value="1"/>
</dbReference>
<dbReference type="InterPro" id="IPR036365">
    <property type="entry name" value="PGBD-like_sf"/>
</dbReference>
<organism evidence="2">
    <name type="scientific">Desulfovibrio sp. U5L</name>
    <dbReference type="NCBI Taxonomy" id="596152"/>
    <lineage>
        <taxon>Bacteria</taxon>
        <taxon>Pseudomonadati</taxon>
        <taxon>Thermodesulfobacteriota</taxon>
        <taxon>Desulfovibrionia</taxon>
        <taxon>Desulfovibrionales</taxon>
        <taxon>Desulfovibrionaceae</taxon>
        <taxon>Desulfovibrio</taxon>
    </lineage>
</organism>
<dbReference type="OrthoDB" id="5471186at2"/>
<reference evidence="2" key="1">
    <citation type="submission" date="2011-11" db="EMBL/GenBank/DDBJ databases">
        <title>Improved High-Quality Draft sequence of Desulfovibrio sp. U5L.</title>
        <authorList>
            <consortium name="US DOE Joint Genome Institute"/>
            <person name="Lucas S."/>
            <person name="Han J."/>
            <person name="Lapidus A."/>
            <person name="Cheng J.-F."/>
            <person name="Goodwin L."/>
            <person name="Pitluck S."/>
            <person name="Peters L."/>
            <person name="Ovchinnikova G."/>
            <person name="Held B."/>
            <person name="Detter J.C."/>
            <person name="Han C."/>
            <person name="Tapia R."/>
            <person name="Land M."/>
            <person name="Hauser L."/>
            <person name="Kyrpides N."/>
            <person name="Ivanova N."/>
            <person name="Pagani I."/>
            <person name="Gabster J."/>
            <person name="Walker C."/>
            <person name="Stolyar S."/>
            <person name="Stahl D."/>
            <person name="Arkin A."/>
            <person name="Dehal P."/>
            <person name="Hazen T."/>
            <person name="Woyke T."/>
        </authorList>
    </citation>
    <scope>NUCLEOTIDE SEQUENCE [LARGE SCALE GENOMIC DNA]</scope>
    <source>
        <strain evidence="2">U5L</strain>
    </source>
</reference>
<accession>I2PZD5</accession>
<evidence type="ECO:0000259" key="1">
    <source>
        <dbReference type="Pfam" id="PF01471"/>
    </source>
</evidence>
<dbReference type="InterPro" id="IPR036366">
    <property type="entry name" value="PGBDSf"/>
</dbReference>
<dbReference type="Pfam" id="PF01471">
    <property type="entry name" value="PG_binding_1"/>
    <property type="match status" value="1"/>
</dbReference>
<evidence type="ECO:0000313" key="2">
    <source>
        <dbReference type="EMBL" id="EIG52891.1"/>
    </source>
</evidence>
<dbReference type="Gene3D" id="1.10.101.10">
    <property type="entry name" value="PGBD-like superfamily/PGBD"/>
    <property type="match status" value="1"/>
</dbReference>
<dbReference type="AlphaFoldDB" id="I2PZD5"/>
<dbReference type="SUPFAM" id="SSF47090">
    <property type="entry name" value="PGBD-like"/>
    <property type="match status" value="1"/>
</dbReference>
<name>I2PZD5_9BACT</name>
<sequence>MSHIGQDVIVIGSTRIGQKYVFGAVVPLDNPGWKGPWDCAEFASWCAYQAYGLIFGAGGATLPAKAEPYSGYWQVDAKKFGHIVSWQEALHIPGAALIRAPGQGRTGHVAFAMGDGERTLEARGAAFGVNIFTGAASRSWTIGCLLPGVDYGTEQPASPGLGPQPKPSPLPDNFFWLKTPPIKGAVVVALQNALLGKGIDPGPIDGVFGPMTHAAVLSFQLLQEIEVDGVVGPVTARALGLPFPVKERAQDVQAFNKVAKPTGPNTIMLPPSPAEFDGIASITQSGKTFSATTASGERFIIGSVTTYTDDMTRTGLFQGNADIKDSLRFGVYRGHDFVPTFGQWAHFIEPTLLAEGDARFATLNTYDRAAFTFGAPQLAAHTPGRNFVVYFRQLLALSLADRHFPELSLRPNGAGETTIHLQTDTGYVDLEEAVEVTRPNGKKEKQLAKLMAYCNASSTAVDEAELTAAARLMNWLRLDPKAKELQIRVFIAQAKENLAQAKTKVAGFNGSDWEVALWIMDILHQGRGTYAEMSAALASVNPVEALQRIGLLQYRTRIKTVAKAVAGLKASGVLNGFAV</sequence>
<protein>
    <submittedName>
        <fullName evidence="2">Putative peptidoglycan-binding domain-containing protein</fullName>
    </submittedName>
</protein>
<dbReference type="InterPro" id="IPR002477">
    <property type="entry name" value="Peptidoglycan-bd-like"/>
</dbReference>
<dbReference type="eggNOG" id="COG3409">
    <property type="taxonomic scope" value="Bacteria"/>
</dbReference>